<evidence type="ECO:0000256" key="7">
    <source>
        <dbReference type="ARBA" id="ARBA00023125"/>
    </source>
</evidence>
<evidence type="ECO:0000256" key="5">
    <source>
        <dbReference type="ARBA" id="ARBA00022454"/>
    </source>
</evidence>
<evidence type="ECO:0000259" key="10">
    <source>
        <dbReference type="SMART" id="SM00976"/>
    </source>
</evidence>
<keyword evidence="7" id="KW-0238">DNA-binding</keyword>
<evidence type="ECO:0000256" key="3">
    <source>
        <dbReference type="ARBA" id="ARBA00008442"/>
    </source>
</evidence>
<dbReference type="Pfam" id="PF02765">
    <property type="entry name" value="POT1"/>
    <property type="match status" value="1"/>
</dbReference>
<keyword evidence="5" id="KW-0158">Chromosome</keyword>
<dbReference type="GO" id="GO:0032210">
    <property type="term" value="P:regulation of telomere maintenance via telomerase"/>
    <property type="evidence" value="ECO:0007669"/>
    <property type="project" value="TreeGrafter"/>
</dbReference>
<dbReference type="Pfam" id="PF16686">
    <property type="entry name" value="POT1PC"/>
    <property type="match status" value="1"/>
</dbReference>
<dbReference type="CDD" id="cd20374">
    <property type="entry name" value="Pot1C"/>
    <property type="match status" value="1"/>
</dbReference>
<feature type="domain" description="Telomeric single stranded DNA binding POT1/Cdc13" evidence="10">
    <location>
        <begin position="35"/>
        <end position="154"/>
    </location>
</feature>
<name>A0A9Y4NSR3_9TELE</name>
<dbReference type="PANTHER" id="PTHR14513:SF0">
    <property type="entry name" value="PROTECTION OF TELOMERES PROTEIN 1"/>
    <property type="match status" value="1"/>
</dbReference>
<keyword evidence="11" id="KW-1185">Reference proteome</keyword>
<evidence type="ECO:0000313" key="11">
    <source>
        <dbReference type="Proteomes" id="UP000694891"/>
    </source>
</evidence>
<dbReference type="GO" id="GO:0016233">
    <property type="term" value="P:telomere capping"/>
    <property type="evidence" value="ECO:0007669"/>
    <property type="project" value="TreeGrafter"/>
</dbReference>
<dbReference type="FunFam" id="2.40.50.140:FF:000138">
    <property type="entry name" value="Protection of telomeres 1 homolog"/>
    <property type="match status" value="1"/>
</dbReference>
<keyword evidence="8" id="KW-0539">Nucleus</keyword>
<dbReference type="SMART" id="SM00976">
    <property type="entry name" value="Telo_bind"/>
    <property type="match status" value="1"/>
</dbReference>
<dbReference type="PANTHER" id="PTHR14513">
    <property type="entry name" value="PROTECTION OF TELOMERES 1"/>
    <property type="match status" value="1"/>
</dbReference>
<dbReference type="GO" id="GO:0000783">
    <property type="term" value="C:nuclear telomere cap complex"/>
    <property type="evidence" value="ECO:0007669"/>
    <property type="project" value="TreeGrafter"/>
</dbReference>
<evidence type="ECO:0000256" key="6">
    <source>
        <dbReference type="ARBA" id="ARBA00022895"/>
    </source>
</evidence>
<dbReference type="GO" id="GO:0010521">
    <property type="term" value="F:telomerase inhibitor activity"/>
    <property type="evidence" value="ECO:0007669"/>
    <property type="project" value="TreeGrafter"/>
</dbReference>
<dbReference type="Pfam" id="PF21375">
    <property type="entry name" value="POT1_C_insert"/>
    <property type="match status" value="1"/>
</dbReference>
<dbReference type="CTD" id="25913"/>
<dbReference type="GO" id="GO:0005654">
    <property type="term" value="C:nucleoplasm"/>
    <property type="evidence" value="ECO:0007669"/>
    <property type="project" value="UniProtKB-ARBA"/>
</dbReference>
<evidence type="ECO:0000256" key="8">
    <source>
        <dbReference type="ARBA" id="ARBA00023242"/>
    </source>
</evidence>
<dbReference type="RefSeq" id="XP_008302733.1">
    <property type="nucleotide sequence ID" value="XM_008304511.1"/>
</dbReference>
<dbReference type="InterPro" id="IPR012340">
    <property type="entry name" value="NA-bd_OB-fold"/>
</dbReference>
<dbReference type="AlphaFoldDB" id="A0A9Y4NSR3"/>
<dbReference type="CDD" id="cd04497">
    <property type="entry name" value="hPOT1_OB1_like"/>
    <property type="match status" value="1"/>
</dbReference>
<reference evidence="12" key="1">
    <citation type="submission" date="2025-08" db="UniProtKB">
        <authorList>
            <consortium name="RefSeq"/>
        </authorList>
    </citation>
    <scope>IDENTIFICATION</scope>
</reference>
<dbReference type="GO" id="GO:0098505">
    <property type="term" value="F:G-rich strand telomeric DNA binding"/>
    <property type="evidence" value="ECO:0007669"/>
    <property type="project" value="TreeGrafter"/>
</dbReference>
<proteinExistence type="inferred from homology"/>
<evidence type="ECO:0000256" key="2">
    <source>
        <dbReference type="ARBA" id="ARBA00004574"/>
    </source>
</evidence>
<evidence type="ECO:0000313" key="12">
    <source>
        <dbReference type="RefSeq" id="XP_008302733.1"/>
    </source>
</evidence>
<dbReference type="FunFam" id="2.40.50.140:FF:000119">
    <property type="entry name" value="Protection of telomeres 1 homolog"/>
    <property type="match status" value="1"/>
</dbReference>
<evidence type="ECO:0000256" key="1">
    <source>
        <dbReference type="ARBA" id="ARBA00004123"/>
    </source>
</evidence>
<comment type="similarity">
    <text evidence="3">Belongs to the telombin family.</text>
</comment>
<dbReference type="InterPro" id="IPR032042">
    <property type="entry name" value="POT1PC"/>
</dbReference>
<dbReference type="Proteomes" id="UP000694891">
    <property type="component" value="Unplaced"/>
</dbReference>
<sequence>MEEFDIAKADESKTVKSKVKFTLIAFFNVKGIVHCKVLPQDQTINQRTVQCARRDFCSILKITDQSNQNITCNIFREKLEDHPKIFQIGDIVRMHRVKAQVFKDTISLVNAFGFSVVTFDGTVGGAVEPRTSSSYFHFDQEDRQRVEELRSWASSQALLPPVSASIPLSAVQPRSYFDLTCQVLAKAPIDSTCILLRVWDGTRCPHPLLKVVVEPNVTEGPSSFSREKENLIANILVYDNHVDCARQLKPGAFLRIYNLRVIPGSSRVPGLSSSQSVEGDHLAFYLHGGTSFGRGIRVLPENCPDVQELKRVMEAFSEDDELSDLDDSALLEVWSTPPETADGEAVQCSTERSCSHDMQLGTLSELKQCELGRVHHVRAQLRSYEPRRLYQALKLYCSKCTSMQEIPDDDLVRGIFSEASSDSEPFSAPPWALSGQVNLATNSPGTPDRALRVHLSTELMAEGKTKELIFLMGATLEETCQLAAGYQNIVPVRSSGGQMTLLDLSAPFLFRGRKRYYGCKRCSEAAVREPSAEGVEVIDEKIVAEALGVQLLQFVLLMKLELQDATDTLEVFLWRHAESFFNVSAEDAAASEEAQNSICQTMESLCPAGGSMGQRPWLDVCLTAYRVEDDGGRNQTCYQICHTTVIKPPSTQSDPDPA</sequence>
<dbReference type="InterPro" id="IPR011564">
    <property type="entry name" value="Telomer_end-bd_POT1/Cdc13"/>
</dbReference>
<gene>
    <name evidence="12" type="primary">pot1</name>
</gene>
<protein>
    <recommendedName>
        <fullName evidence="4">Protection of telomeres protein 1</fullName>
    </recommendedName>
    <alternativeName>
        <fullName evidence="9">POT1-like telomere end-binding protein</fullName>
    </alternativeName>
</protein>
<dbReference type="CDD" id="cd04498">
    <property type="entry name" value="hPOT1_OB2"/>
    <property type="match status" value="1"/>
</dbReference>
<evidence type="ECO:0000256" key="4">
    <source>
        <dbReference type="ARBA" id="ARBA00015253"/>
    </source>
</evidence>
<dbReference type="InterPro" id="IPR048953">
    <property type="entry name" value="POT1_C_insert"/>
</dbReference>
<organism evidence="11 12">
    <name type="scientific">Stegastes partitus</name>
    <name type="common">bicolor damselfish</name>
    <dbReference type="NCBI Taxonomy" id="144197"/>
    <lineage>
        <taxon>Eukaryota</taxon>
        <taxon>Metazoa</taxon>
        <taxon>Chordata</taxon>
        <taxon>Craniata</taxon>
        <taxon>Vertebrata</taxon>
        <taxon>Euteleostomi</taxon>
        <taxon>Actinopterygii</taxon>
        <taxon>Neopterygii</taxon>
        <taxon>Teleostei</taxon>
        <taxon>Neoteleostei</taxon>
        <taxon>Acanthomorphata</taxon>
        <taxon>Ovalentaria</taxon>
        <taxon>Pomacentridae</taxon>
        <taxon>Stegastes</taxon>
    </lineage>
</organism>
<comment type="subcellular location">
    <subcellularLocation>
        <location evidence="2">Chromosome</location>
        <location evidence="2">Telomere</location>
    </subcellularLocation>
    <subcellularLocation>
        <location evidence="1">Nucleus</location>
    </subcellularLocation>
</comment>
<keyword evidence="6" id="KW-0779">Telomere</keyword>
<dbReference type="SUPFAM" id="SSF50249">
    <property type="entry name" value="Nucleic acid-binding proteins"/>
    <property type="match status" value="2"/>
</dbReference>
<evidence type="ECO:0000256" key="9">
    <source>
        <dbReference type="ARBA" id="ARBA00084040"/>
    </source>
</evidence>
<dbReference type="InterPro" id="IPR028389">
    <property type="entry name" value="POT1"/>
</dbReference>
<accession>A0A9Y4NSR3</accession>
<dbReference type="Gene3D" id="2.40.50.140">
    <property type="entry name" value="Nucleic acid-binding proteins"/>
    <property type="match status" value="2"/>
</dbReference>